<sequence length="417" mass="45057">MPGTPPITTHAHSTSTTSDSGNVVSLHYWPIESTALSAMTLSELLATHPRRTAHSHQPSHQPPPPCGSPPYRTQDIWNTLANTQSRAGRELREACDMACGNGPLFLEMVTLLATPESERTVDKLADAGLFLVPDPARHLRADDAALLRSNEGLLLWLQYAASPTGYLNVFDGSDVFGSTSTSDRDRIGKILRILIACGRDRTTTTPTSRVETAPLNPLSHLCSQVAPHWLRRVLELGANPNQRNQRGMPLTTAAMRAEALRLHHAGQDVMHAHASLHRLAELLKRHGGDLLAPNRRGVPSVALLAFHGLCGAAHALLASGADPNAADAQGNTLMHHLAHAVSLRDDPTHSDNARLAHYMLIVASRYGGDLGRVNANGHAAREWLPQSLTPGPHAGPIDDEFRRNTRATALRRIKALG</sequence>
<dbReference type="PATRIC" id="fig|656179.3.peg.884"/>
<feature type="region of interest" description="Disordered" evidence="1">
    <location>
        <begin position="49"/>
        <end position="72"/>
    </location>
</feature>
<evidence type="ECO:0000256" key="1">
    <source>
        <dbReference type="SAM" id="MobiDB-lite"/>
    </source>
</evidence>
<dbReference type="OrthoDB" id="8938776at2"/>
<dbReference type="AlphaFoldDB" id="A0A0H3WSB6"/>
<protein>
    <submittedName>
        <fullName evidence="2">Uncharacterized protein</fullName>
    </submittedName>
</protein>
<dbReference type="InterPro" id="IPR036770">
    <property type="entry name" value="Ankyrin_rpt-contain_sf"/>
</dbReference>
<organism evidence="2 3">
    <name type="scientific">Pandoraea faecigallinarum</name>
    <dbReference type="NCBI Taxonomy" id="656179"/>
    <lineage>
        <taxon>Bacteria</taxon>
        <taxon>Pseudomonadati</taxon>
        <taxon>Pseudomonadota</taxon>
        <taxon>Betaproteobacteria</taxon>
        <taxon>Burkholderiales</taxon>
        <taxon>Burkholderiaceae</taxon>
        <taxon>Pandoraea</taxon>
    </lineage>
</organism>
<evidence type="ECO:0000313" key="2">
    <source>
        <dbReference type="EMBL" id="AKM29473.1"/>
    </source>
</evidence>
<feature type="region of interest" description="Disordered" evidence="1">
    <location>
        <begin position="1"/>
        <end position="22"/>
    </location>
</feature>
<reference evidence="2" key="1">
    <citation type="submission" date="2016-06" db="EMBL/GenBank/DDBJ databases">
        <title>Complete Genome Sequence of Pandoraea faecigallinarum DSM-23572.</title>
        <authorList>
            <person name="Yong D."/>
            <person name="Ee R."/>
            <person name="Lim Y.-L."/>
            <person name="Yin W.-F."/>
            <person name="Chan K.-G."/>
        </authorList>
    </citation>
    <scope>NUCLEOTIDE SEQUENCE</scope>
    <source>
        <strain evidence="2">DSM 23572</strain>
    </source>
</reference>
<gene>
    <name evidence="2" type="ORF">AB870_04000</name>
</gene>
<dbReference type="Proteomes" id="UP000035651">
    <property type="component" value="Chromosome"/>
</dbReference>
<feature type="compositionally biased region" description="Low complexity" evidence="1">
    <location>
        <begin position="8"/>
        <end position="20"/>
    </location>
</feature>
<dbReference type="EMBL" id="CP011807">
    <property type="protein sequence ID" value="AKM29473.1"/>
    <property type="molecule type" value="Genomic_DNA"/>
</dbReference>
<dbReference type="SUPFAM" id="SSF48403">
    <property type="entry name" value="Ankyrin repeat"/>
    <property type="match status" value="1"/>
</dbReference>
<dbReference type="Gene3D" id="1.25.40.20">
    <property type="entry name" value="Ankyrin repeat-containing domain"/>
    <property type="match status" value="1"/>
</dbReference>
<accession>A0A0H3WSB6</accession>
<name>A0A0H3WSB6_9BURK</name>
<dbReference type="KEGG" id="pfg:AB870_04000"/>
<proteinExistence type="predicted"/>
<keyword evidence="3" id="KW-1185">Reference proteome</keyword>
<dbReference type="RefSeq" id="WP_047905412.1">
    <property type="nucleotide sequence ID" value="NZ_CP011807.3"/>
</dbReference>
<dbReference type="STRING" id="656179.AB870_04000"/>
<evidence type="ECO:0000313" key="3">
    <source>
        <dbReference type="Proteomes" id="UP000035651"/>
    </source>
</evidence>